<dbReference type="Pfam" id="PF01129">
    <property type="entry name" value="ART"/>
    <property type="match status" value="1"/>
</dbReference>
<evidence type="ECO:0000313" key="7">
    <source>
        <dbReference type="EMBL" id="KAK2866685.1"/>
    </source>
</evidence>
<evidence type="ECO:0000256" key="4">
    <source>
        <dbReference type="ARBA" id="ARBA00022695"/>
    </source>
</evidence>
<keyword evidence="6" id="KW-0521">NADP</keyword>
<evidence type="ECO:0000256" key="5">
    <source>
        <dbReference type="ARBA" id="ARBA00047597"/>
    </source>
</evidence>
<keyword evidence="3 6" id="KW-0808">Transferase</keyword>
<keyword evidence="8" id="KW-1185">Reference proteome</keyword>
<dbReference type="AlphaFoldDB" id="A0AA88NYE5"/>
<accession>A0AA88NYE5</accession>
<evidence type="ECO:0000256" key="3">
    <source>
        <dbReference type="ARBA" id="ARBA00022679"/>
    </source>
</evidence>
<dbReference type="SUPFAM" id="SSF56399">
    <property type="entry name" value="ADP-ribosylation"/>
    <property type="match status" value="1"/>
</dbReference>
<reference evidence="7" key="1">
    <citation type="submission" date="2023-08" db="EMBL/GenBank/DDBJ databases">
        <title>Pelteobagrus vachellii genome.</title>
        <authorList>
            <person name="Liu H."/>
        </authorList>
    </citation>
    <scope>NUCLEOTIDE SEQUENCE</scope>
    <source>
        <strain evidence="7">PRFRI_2022a</strain>
        <tissue evidence="7">Muscle</tissue>
    </source>
</reference>
<gene>
    <name evidence="7" type="ORF">Q7C36_002741</name>
</gene>
<proteinExistence type="inferred from homology"/>
<comment type="catalytic activity">
    <reaction evidence="5 6">
        <text>L-arginyl-[protein] + NAD(+) = N(omega)-(ADP-D-ribosyl)-L-arginyl-[protein] + nicotinamide + H(+)</text>
        <dbReference type="Rhea" id="RHEA:19149"/>
        <dbReference type="Rhea" id="RHEA-COMP:10532"/>
        <dbReference type="Rhea" id="RHEA-COMP:15087"/>
        <dbReference type="ChEBI" id="CHEBI:15378"/>
        <dbReference type="ChEBI" id="CHEBI:17154"/>
        <dbReference type="ChEBI" id="CHEBI:29965"/>
        <dbReference type="ChEBI" id="CHEBI:57540"/>
        <dbReference type="ChEBI" id="CHEBI:142554"/>
        <dbReference type="EC" id="2.4.2.31"/>
    </reaction>
</comment>
<name>A0AA88NYE5_TACVA</name>
<evidence type="ECO:0000313" key="8">
    <source>
        <dbReference type="Proteomes" id="UP001187315"/>
    </source>
</evidence>
<keyword evidence="6" id="KW-0520">NAD</keyword>
<comment type="similarity">
    <text evidence="1 6">Belongs to the Arg-specific ADP-ribosyltransferase family.</text>
</comment>
<evidence type="ECO:0000256" key="1">
    <source>
        <dbReference type="ARBA" id="ARBA00009558"/>
    </source>
</evidence>
<sequence>MRQAVFILTTTAIIILIINTGAVLSNRKKTPADPKLDMAPDSVDDQFKDCVNGTYKLIINEVLKEDLNKSKEFNKSWETSEEEEEASLNLLHADSLLGPALSLDTSLEIGFQHRSKKGQSHLSLMVLSFHPFVAA</sequence>
<keyword evidence="2 6" id="KW-0328">Glycosyltransferase</keyword>
<dbReference type="InterPro" id="IPR000768">
    <property type="entry name" value="ART"/>
</dbReference>
<dbReference type="GO" id="GO:0016779">
    <property type="term" value="F:nucleotidyltransferase activity"/>
    <property type="evidence" value="ECO:0007669"/>
    <property type="project" value="UniProtKB-KW"/>
</dbReference>
<dbReference type="Proteomes" id="UP001187315">
    <property type="component" value="Unassembled WGS sequence"/>
</dbReference>
<comment type="caution">
    <text evidence="7">The sequence shown here is derived from an EMBL/GenBank/DDBJ whole genome shotgun (WGS) entry which is preliminary data.</text>
</comment>
<dbReference type="EC" id="2.4.2.31" evidence="6"/>
<evidence type="ECO:0000256" key="2">
    <source>
        <dbReference type="ARBA" id="ARBA00022676"/>
    </source>
</evidence>
<organism evidence="7 8">
    <name type="scientific">Tachysurus vachellii</name>
    <name type="common">Darkbarbel catfish</name>
    <name type="synonym">Pelteobagrus vachellii</name>
    <dbReference type="NCBI Taxonomy" id="175792"/>
    <lineage>
        <taxon>Eukaryota</taxon>
        <taxon>Metazoa</taxon>
        <taxon>Chordata</taxon>
        <taxon>Craniata</taxon>
        <taxon>Vertebrata</taxon>
        <taxon>Euteleostomi</taxon>
        <taxon>Actinopterygii</taxon>
        <taxon>Neopterygii</taxon>
        <taxon>Teleostei</taxon>
        <taxon>Ostariophysi</taxon>
        <taxon>Siluriformes</taxon>
        <taxon>Bagridae</taxon>
        <taxon>Tachysurus</taxon>
    </lineage>
</organism>
<evidence type="ECO:0000256" key="6">
    <source>
        <dbReference type="RuleBase" id="RU361228"/>
    </source>
</evidence>
<protein>
    <recommendedName>
        <fullName evidence="6">NAD(P)(+)--arginine ADP-ribosyltransferase</fullName>
        <ecNumber evidence="6">2.4.2.31</ecNumber>
    </recommendedName>
    <alternativeName>
        <fullName evidence="6">Mono(ADP-ribosyl)transferase</fullName>
    </alternativeName>
</protein>
<keyword evidence="4" id="KW-0548">Nucleotidyltransferase</keyword>
<dbReference type="Gene3D" id="3.90.176.10">
    <property type="entry name" value="Toxin ADP-ribosyltransferase, Chain A, domain 1"/>
    <property type="match status" value="1"/>
</dbReference>
<dbReference type="EMBL" id="JAVHJS010000002">
    <property type="protein sequence ID" value="KAK2866685.1"/>
    <property type="molecule type" value="Genomic_DNA"/>
</dbReference>
<dbReference type="GO" id="GO:0106274">
    <property type="term" value="F:NAD+-protein-arginine ADP-ribosyltransferase activity"/>
    <property type="evidence" value="ECO:0007669"/>
    <property type="project" value="UniProtKB-EC"/>
</dbReference>